<reference evidence="1" key="1">
    <citation type="journal article" date="2023" name="Int. J. Syst. Evol. Microbiol.">
        <title>Sinisalibacter aestuarii sp. nov., isolated from estuarine sediment of the Arakawa River.</title>
        <authorList>
            <person name="Arafat S.T."/>
            <person name="Hirano S."/>
            <person name="Sato A."/>
            <person name="Takeuchi K."/>
            <person name="Yasuda T."/>
            <person name="Terahara T."/>
            <person name="Hamada M."/>
            <person name="Kobayashi T."/>
        </authorList>
    </citation>
    <scope>NUCLEOTIDE SEQUENCE</scope>
    <source>
        <strain evidence="1">B-399</strain>
    </source>
</reference>
<protein>
    <recommendedName>
        <fullName evidence="3">NERD domain-containing protein</fullName>
    </recommendedName>
</protein>
<gene>
    <name evidence="1" type="ORF">STA1M1_39180</name>
</gene>
<evidence type="ECO:0008006" key="3">
    <source>
        <dbReference type="Google" id="ProtNLM"/>
    </source>
</evidence>
<comment type="caution">
    <text evidence="1">The sequence shown here is derived from an EMBL/GenBank/DDBJ whole genome shotgun (WGS) entry which is preliminary data.</text>
</comment>
<dbReference type="Proteomes" id="UP001144205">
    <property type="component" value="Unassembled WGS sequence"/>
</dbReference>
<keyword evidence="2" id="KW-1185">Reference proteome</keyword>
<evidence type="ECO:0000313" key="1">
    <source>
        <dbReference type="EMBL" id="GKY90049.1"/>
    </source>
</evidence>
<dbReference type="EMBL" id="BROH01000017">
    <property type="protein sequence ID" value="GKY90049.1"/>
    <property type="molecule type" value="Genomic_DNA"/>
</dbReference>
<proteinExistence type="predicted"/>
<dbReference type="RefSeq" id="WP_281843958.1">
    <property type="nucleotide sequence ID" value="NZ_BROH01000017.1"/>
</dbReference>
<dbReference type="InterPro" id="IPR011335">
    <property type="entry name" value="Restrct_endonuc-II-like"/>
</dbReference>
<evidence type="ECO:0000313" key="2">
    <source>
        <dbReference type="Proteomes" id="UP001144205"/>
    </source>
</evidence>
<organism evidence="1 2">
    <name type="scientific">Sinisalibacter aestuarii</name>
    <dbReference type="NCBI Taxonomy" id="2949426"/>
    <lineage>
        <taxon>Bacteria</taxon>
        <taxon>Pseudomonadati</taxon>
        <taxon>Pseudomonadota</taxon>
        <taxon>Alphaproteobacteria</taxon>
        <taxon>Rhodobacterales</taxon>
        <taxon>Roseobacteraceae</taxon>
        <taxon>Sinisalibacter</taxon>
    </lineage>
</organism>
<dbReference type="SUPFAM" id="SSF52980">
    <property type="entry name" value="Restriction endonuclease-like"/>
    <property type="match status" value="1"/>
</dbReference>
<name>A0ABQ5LYJ8_9RHOB</name>
<sequence length="667" mass="74877">MDAERKQTYKTVKQLRSALAEGDSQRFQRTLATQPTLSLLKAIREQKLLVKNYAAEHEPVVEIVRTVASTVLSPEELAEYSNYLSFIGPWQKSKEHSEARLKSCLNNFPKVSIEELLQIFDKALDRFFSKLTIGAPKEDQTVADYEKCIHDRNGIANDVLFAALRALNYASRKVVDPSARKLSPSTRLSSIRRFYKAIQLASEVNSLDWVMDSVSYGDLVVSKLQTGSPIEARLEYADKKRSLMLNLAIRRKLIGVMHLPRNERYVREMLKASETSVLTEALEFYAGFVGENPRQIDMESLLRQSSARLAQVEAEDDLLVVASARAGKQDHATYYLTSMCLTWFGMAADAVQKAFPRSFRRRTSVPIPSSLIESAVSSVGGKQVAETIKALSSTLPTKSHHDLVRRPFLSVSEDDTLWLLNGDPELWNLKVREALLSGGKVGDAYGHVWEEFLAKSFEDSDWQLIGRNKRLRVAGQTATEVDLLLKKNDLLLVVEVKALIGSNITCYDHWRSRQTIEWGCRQAAAAAEFIKSNKNWLVSVAGKQLAEEVHHIQPLVLTNNDLLDGWQFEGVPVMGEVGRKAITTGAKVDYTDQSGRVVSTRWITKKEELTTDRILWSLQNPVELLIAPESLETSHRVLKLGDFAVLTPQFDLRDDLDESVPAIAVSS</sequence>
<accession>A0ABQ5LYJ8</accession>